<dbReference type="Gene3D" id="2.40.128.110">
    <property type="entry name" value="Lipid/polyisoprenoid-binding, YceI-like"/>
    <property type="match status" value="1"/>
</dbReference>
<dbReference type="Pfam" id="PF04264">
    <property type="entry name" value="YceI"/>
    <property type="match status" value="1"/>
</dbReference>
<sequence length="184" mass="19139">MRYGMMMVAGMLAVAGQGFAATQWAVDTAASKLEWQASFNGQAVKGAFKTWTADIAFDEKELAGSKIKVDIQLGSVDSGDDDRDGTLKGGDFFNVAATPVAVFESSHIVKEGNGYVADGTLTLAGVTKGVSLPFTLVIANGKADAHGKLTLSRKEFGVGKGQWASSSEIGDSVDVLVNVKATAK</sequence>
<dbReference type="InterPro" id="IPR007372">
    <property type="entry name" value="Lipid/polyisoprenoid-bd_YceI"/>
</dbReference>
<evidence type="ECO:0000256" key="1">
    <source>
        <dbReference type="SAM" id="SignalP"/>
    </source>
</evidence>
<evidence type="ECO:0000259" key="2">
    <source>
        <dbReference type="SMART" id="SM00867"/>
    </source>
</evidence>
<dbReference type="SUPFAM" id="SSF101874">
    <property type="entry name" value="YceI-like"/>
    <property type="match status" value="1"/>
</dbReference>
<proteinExistence type="predicted"/>
<evidence type="ECO:0000313" key="4">
    <source>
        <dbReference type="Proteomes" id="UP000320948"/>
    </source>
</evidence>
<dbReference type="PANTHER" id="PTHR34406">
    <property type="entry name" value="PROTEIN YCEI"/>
    <property type="match status" value="1"/>
</dbReference>
<keyword evidence="1" id="KW-0732">Signal</keyword>
<dbReference type="SMART" id="SM00867">
    <property type="entry name" value="YceI"/>
    <property type="match status" value="1"/>
</dbReference>
<organism evidence="3 4">
    <name type="scientific">Blastochloris viridis</name>
    <name type="common">Rhodopseudomonas viridis</name>
    <dbReference type="NCBI Taxonomy" id="1079"/>
    <lineage>
        <taxon>Bacteria</taxon>
        <taxon>Pseudomonadati</taxon>
        <taxon>Pseudomonadota</taxon>
        <taxon>Alphaproteobacteria</taxon>
        <taxon>Hyphomicrobiales</taxon>
        <taxon>Blastochloridaceae</taxon>
        <taxon>Blastochloris</taxon>
    </lineage>
</organism>
<dbReference type="EMBL" id="VAFM01000002">
    <property type="protein sequence ID" value="TKW60554.1"/>
    <property type="molecule type" value="Genomic_DNA"/>
</dbReference>
<protein>
    <submittedName>
        <fullName evidence="3">YceI family protein</fullName>
    </submittedName>
</protein>
<comment type="caution">
    <text evidence="3">The sequence shown here is derived from an EMBL/GenBank/DDBJ whole genome shotgun (WGS) entry which is preliminary data.</text>
</comment>
<dbReference type="Proteomes" id="UP000320948">
    <property type="component" value="Unassembled WGS sequence"/>
</dbReference>
<feature type="domain" description="Lipid/polyisoprenoid-binding YceI-like" evidence="2">
    <location>
        <begin position="23"/>
        <end position="184"/>
    </location>
</feature>
<feature type="signal peptide" evidence="1">
    <location>
        <begin position="1"/>
        <end position="20"/>
    </location>
</feature>
<dbReference type="PANTHER" id="PTHR34406:SF1">
    <property type="entry name" value="PROTEIN YCEI"/>
    <property type="match status" value="1"/>
</dbReference>
<feature type="chain" id="PRO_5027089489" evidence="1">
    <location>
        <begin position="21"/>
        <end position="184"/>
    </location>
</feature>
<evidence type="ECO:0000313" key="3">
    <source>
        <dbReference type="EMBL" id="TKW60554.1"/>
    </source>
</evidence>
<name>A0A6N4R8H7_BLAVI</name>
<dbReference type="InterPro" id="IPR036761">
    <property type="entry name" value="TTHA0802/YceI-like_sf"/>
</dbReference>
<accession>A0A6N4R8H7</accession>
<gene>
    <name evidence="3" type="ORF">DI628_06530</name>
</gene>
<dbReference type="AlphaFoldDB" id="A0A6N4R8H7"/>
<reference evidence="3 4" key="1">
    <citation type="journal article" date="2017" name="Nat. Commun.">
        <title>In situ click chemistry generation of cyclooxygenase-2 inhibitors.</title>
        <authorList>
            <person name="Bhardwaj A."/>
            <person name="Kaur J."/>
            <person name="Wuest M."/>
            <person name="Wuest F."/>
        </authorList>
    </citation>
    <scope>NUCLEOTIDE SEQUENCE [LARGE SCALE GENOMIC DNA]</scope>
    <source>
        <strain evidence="3">S2_018_000_R2_106</strain>
    </source>
</reference>